<dbReference type="EMBL" id="LVLJ01001709">
    <property type="protein sequence ID" value="OAE28521.1"/>
    <property type="molecule type" value="Genomic_DNA"/>
</dbReference>
<evidence type="ECO:0000313" key="3">
    <source>
        <dbReference type="Proteomes" id="UP000077202"/>
    </source>
</evidence>
<feature type="region of interest" description="Disordered" evidence="1">
    <location>
        <begin position="124"/>
        <end position="172"/>
    </location>
</feature>
<name>A0A176W7C4_MARPO</name>
<gene>
    <name evidence="2" type="ORF">AXG93_2175s1040</name>
</gene>
<protein>
    <submittedName>
        <fullName evidence="2">Uncharacterized protein</fullName>
    </submittedName>
</protein>
<feature type="compositionally biased region" description="Basic residues" evidence="1">
    <location>
        <begin position="150"/>
        <end position="164"/>
    </location>
</feature>
<proteinExistence type="predicted"/>
<keyword evidence="3" id="KW-1185">Reference proteome</keyword>
<dbReference type="AlphaFoldDB" id="A0A176W7C4"/>
<organism evidence="2 3">
    <name type="scientific">Marchantia polymorpha subsp. ruderalis</name>
    <dbReference type="NCBI Taxonomy" id="1480154"/>
    <lineage>
        <taxon>Eukaryota</taxon>
        <taxon>Viridiplantae</taxon>
        <taxon>Streptophyta</taxon>
        <taxon>Embryophyta</taxon>
        <taxon>Marchantiophyta</taxon>
        <taxon>Marchantiopsida</taxon>
        <taxon>Marchantiidae</taxon>
        <taxon>Marchantiales</taxon>
        <taxon>Marchantiaceae</taxon>
        <taxon>Marchantia</taxon>
    </lineage>
</organism>
<evidence type="ECO:0000313" key="2">
    <source>
        <dbReference type="EMBL" id="OAE28521.1"/>
    </source>
</evidence>
<accession>A0A176W7C4</accession>
<sequence>MECQQEKYKAKRASLIPKWSNHTKHELPGRYRSERGLEDVAVRAMFLLLGPGAGRLRTSADQALEDALRVDLSRNSALLLTCALSKPAVQKKMMKHKPCEIPTLFTCRYPELMQFCRVRRQAGPIGHDNGGIHQRNADDPNGRISPGQGGKRRRQEIKNRRTRPCRSNSRTTWPVQHHLHARLNAEQNRTRLKGRNLAIGGSISVRQKGSGTQSMQVSEGSMRRAVLPGWPSSRVRASPFYATVYDVPPRGILDKGRTRAAAGGRSQLRRSARQQQCARGEEFLKSFEEVMSEWTRASLYEEAGRILRDVVPSGAEFRCRGDGGGEGGSVRASERPRCAHTMECCWLVGGRARSDVGVDMRDEWMDREITRQQQVSRMADSGHHLVTRPFCALVGLQLKNLSALSFERKKPLAGELNRLQYCFESVLYLSAPETGRDEQELVFVVVVIDCSRLTLFNSYALNPPTPCHLGRVNLPSTVYSTQKSISGKSPIGRAMELASALLMCSGANGVSKREACFPFVSLRFRLLPFALLLQESINHLLVPPGATLAWPGLAAAAAGPGLFVLHDLACREWDVIARAGQGRAGREDGAEQGRARQNPMLIKSSQNLWFAVDG</sequence>
<reference evidence="2" key="1">
    <citation type="submission" date="2016-03" db="EMBL/GenBank/DDBJ databases">
        <title>Mechanisms controlling the formation of the plant cell surface in tip-growing cells are functionally conserved among land plants.</title>
        <authorList>
            <person name="Honkanen S."/>
            <person name="Jones V.A."/>
            <person name="Morieri G."/>
            <person name="Champion C."/>
            <person name="Hetherington A.J."/>
            <person name="Kelly S."/>
            <person name="Saint-Marcoux D."/>
            <person name="Proust H."/>
            <person name="Prescott H."/>
            <person name="Dolan L."/>
        </authorList>
    </citation>
    <scope>NUCLEOTIDE SEQUENCE [LARGE SCALE GENOMIC DNA]</scope>
    <source>
        <tissue evidence="2">Whole gametophyte</tissue>
    </source>
</reference>
<comment type="caution">
    <text evidence="2">The sequence shown here is derived from an EMBL/GenBank/DDBJ whole genome shotgun (WGS) entry which is preliminary data.</text>
</comment>
<evidence type="ECO:0000256" key="1">
    <source>
        <dbReference type="SAM" id="MobiDB-lite"/>
    </source>
</evidence>
<dbReference type="Proteomes" id="UP000077202">
    <property type="component" value="Unassembled WGS sequence"/>
</dbReference>